<gene>
    <name evidence="1" type="ORF">HMPREF1065_02022</name>
</gene>
<dbReference type="EMBL" id="AGXI01000013">
    <property type="protein sequence ID" value="EIY38124.1"/>
    <property type="molecule type" value="Genomic_DNA"/>
</dbReference>
<protein>
    <submittedName>
        <fullName evidence="1">Uncharacterized protein</fullName>
    </submittedName>
</protein>
<organism evidence="1 2">
    <name type="scientific">Phocaeicola dorei CL03T12C01</name>
    <dbReference type="NCBI Taxonomy" id="997877"/>
    <lineage>
        <taxon>Bacteria</taxon>
        <taxon>Pseudomonadati</taxon>
        <taxon>Bacteroidota</taxon>
        <taxon>Bacteroidia</taxon>
        <taxon>Bacteroidales</taxon>
        <taxon>Bacteroidaceae</taxon>
        <taxon>Phocaeicola</taxon>
    </lineage>
</organism>
<dbReference type="HOGENOM" id="CLU_2986933_0_0_10"/>
<comment type="caution">
    <text evidence="1">The sequence shown here is derived from an EMBL/GenBank/DDBJ whole genome shotgun (WGS) entry which is preliminary data.</text>
</comment>
<evidence type="ECO:0000313" key="1">
    <source>
        <dbReference type="EMBL" id="EIY38124.1"/>
    </source>
</evidence>
<accession>I9FWA6</accession>
<dbReference type="AlphaFoldDB" id="I9FWA6"/>
<evidence type="ECO:0000313" key="2">
    <source>
        <dbReference type="Proteomes" id="UP000004019"/>
    </source>
</evidence>
<reference evidence="1 2" key="1">
    <citation type="submission" date="2012-02" db="EMBL/GenBank/DDBJ databases">
        <title>The Genome Sequence of Bacteroides dorei CL03T12C01.</title>
        <authorList>
            <consortium name="The Broad Institute Genome Sequencing Platform"/>
            <person name="Earl A."/>
            <person name="Ward D."/>
            <person name="Feldgarden M."/>
            <person name="Gevers D."/>
            <person name="Zitomersky N.L."/>
            <person name="Coyne M.J."/>
            <person name="Comstock L.E."/>
            <person name="Young S.K."/>
            <person name="Zeng Q."/>
            <person name="Gargeya S."/>
            <person name="Fitzgerald M."/>
            <person name="Haas B."/>
            <person name="Abouelleil A."/>
            <person name="Alvarado L."/>
            <person name="Arachchi H.M."/>
            <person name="Berlin A."/>
            <person name="Chapman S.B."/>
            <person name="Gearin G."/>
            <person name="Goldberg J."/>
            <person name="Griggs A."/>
            <person name="Gujja S."/>
            <person name="Hansen M."/>
            <person name="Heiman D."/>
            <person name="Howarth C."/>
            <person name="Larimer J."/>
            <person name="Lui A."/>
            <person name="MacDonald P.J.P."/>
            <person name="McCowen C."/>
            <person name="Montmayeur A."/>
            <person name="Murphy C."/>
            <person name="Neiman D."/>
            <person name="Pearson M."/>
            <person name="Priest M."/>
            <person name="Roberts A."/>
            <person name="Saif S."/>
            <person name="Shea T."/>
            <person name="Sisk P."/>
            <person name="Stolte C."/>
            <person name="Sykes S."/>
            <person name="Wortman J."/>
            <person name="Nusbaum C."/>
            <person name="Birren B."/>
        </authorList>
    </citation>
    <scope>NUCLEOTIDE SEQUENCE [LARGE SCALE GENOMIC DNA]</scope>
    <source>
        <strain evidence="1 2">CL03T12C01</strain>
    </source>
</reference>
<dbReference type="Proteomes" id="UP000004019">
    <property type="component" value="Unassembled WGS sequence"/>
</dbReference>
<proteinExistence type="predicted"/>
<name>I9FWA6_9BACT</name>
<sequence>MVVSELYCLSESCKMNKLYFRLYIEDILICVMNGNKEFFCYTFMLSYGCYEKKRECI</sequence>